<feature type="compositionally biased region" description="Gly residues" evidence="1">
    <location>
        <begin position="34"/>
        <end position="44"/>
    </location>
</feature>
<gene>
    <name evidence="2" type="ORF">NMOB1V02_LOCUS10666</name>
</gene>
<protein>
    <submittedName>
        <fullName evidence="2">Uncharacterized protein</fullName>
    </submittedName>
</protein>
<accession>A0A7R9GJV2</accession>
<evidence type="ECO:0000313" key="2">
    <source>
        <dbReference type="EMBL" id="CAD7283048.1"/>
    </source>
</evidence>
<reference evidence="2" key="1">
    <citation type="submission" date="2020-11" db="EMBL/GenBank/DDBJ databases">
        <authorList>
            <person name="Tran Van P."/>
        </authorList>
    </citation>
    <scope>NUCLEOTIDE SEQUENCE</scope>
</reference>
<proteinExistence type="predicted"/>
<evidence type="ECO:0000256" key="1">
    <source>
        <dbReference type="SAM" id="MobiDB-lite"/>
    </source>
</evidence>
<sequence length="283" mass="29026">FCQQYPPEDFGQDSPRTYASPKPNVYGDNHYFVDGGGGGPGGGDPWTTHGPPGLAPAPATYATSAYPPAQPYPTTMLQDPLVYSGEGMLPSMSSFRVSDASPGGGGTSPPSSSLSIAAAAAVAAAANPSAAASCYPPSVAAQPPQASQTSDVLSKALIYSEGANGGGGLYGAPPPPPAPPSSGSTTGSSSPPPPPPPQQPPSAQWAHPAATPTSPPYVTADPSRPIPPHLQLLPSRKILAVRTSTAKKSPSFFFRANFRQYRWILGQKGLLHLFDDVDVVMRP</sequence>
<keyword evidence="3" id="KW-1185">Reference proteome</keyword>
<feature type="non-terminal residue" evidence="2">
    <location>
        <position position="283"/>
    </location>
</feature>
<dbReference type="EMBL" id="OA886763">
    <property type="protein sequence ID" value="CAD7283048.1"/>
    <property type="molecule type" value="Genomic_DNA"/>
</dbReference>
<feature type="compositionally biased region" description="Low complexity" evidence="1">
    <location>
        <begin position="45"/>
        <end position="62"/>
    </location>
</feature>
<dbReference type="AlphaFoldDB" id="A0A7R9GJV2"/>
<feature type="region of interest" description="Disordered" evidence="1">
    <location>
        <begin position="1"/>
        <end position="62"/>
    </location>
</feature>
<name>A0A7R9GJV2_9CRUS</name>
<evidence type="ECO:0000313" key="3">
    <source>
        <dbReference type="Proteomes" id="UP000678499"/>
    </source>
</evidence>
<feature type="compositionally biased region" description="Pro residues" evidence="1">
    <location>
        <begin position="190"/>
        <end position="200"/>
    </location>
</feature>
<dbReference type="EMBL" id="CAJPEX010004726">
    <property type="protein sequence ID" value="CAG0923200.1"/>
    <property type="molecule type" value="Genomic_DNA"/>
</dbReference>
<feature type="region of interest" description="Disordered" evidence="1">
    <location>
        <begin position="94"/>
        <end position="113"/>
    </location>
</feature>
<dbReference type="Proteomes" id="UP000678499">
    <property type="component" value="Unassembled WGS sequence"/>
</dbReference>
<feature type="region of interest" description="Disordered" evidence="1">
    <location>
        <begin position="165"/>
        <end position="228"/>
    </location>
</feature>
<organism evidence="2">
    <name type="scientific">Notodromas monacha</name>
    <dbReference type="NCBI Taxonomy" id="399045"/>
    <lineage>
        <taxon>Eukaryota</taxon>
        <taxon>Metazoa</taxon>
        <taxon>Ecdysozoa</taxon>
        <taxon>Arthropoda</taxon>
        <taxon>Crustacea</taxon>
        <taxon>Oligostraca</taxon>
        <taxon>Ostracoda</taxon>
        <taxon>Podocopa</taxon>
        <taxon>Podocopida</taxon>
        <taxon>Cypridocopina</taxon>
        <taxon>Cypridoidea</taxon>
        <taxon>Cyprididae</taxon>
        <taxon>Notodromas</taxon>
    </lineage>
</organism>